<feature type="transmembrane region" description="Helical" evidence="2">
    <location>
        <begin position="43"/>
        <end position="61"/>
    </location>
</feature>
<feature type="compositionally biased region" description="Low complexity" evidence="1">
    <location>
        <begin position="228"/>
        <end position="242"/>
    </location>
</feature>
<dbReference type="Proteomes" id="UP000030744">
    <property type="component" value="Unassembled WGS sequence"/>
</dbReference>
<reference evidence="3" key="2">
    <citation type="submission" date="2013-10" db="EMBL/GenBank/DDBJ databases">
        <authorList>
            <person name="Aslett M."/>
        </authorList>
    </citation>
    <scope>NUCLEOTIDE SEQUENCE [LARGE SCALE GENOMIC DNA]</scope>
    <source>
        <strain evidence="3">Houghton</strain>
    </source>
</reference>
<sequence length="593" mass="63575">MREQRADLTPVEEAGLVVLDRASEGSKKDARTAGRSAAVSRRALDLVVVVAVGLALTLMIISCFRHINSRRTLQEFSWRQLAGDQEDGGRDSSCTGGLDSDESGQELPQQDGQEVPMEVGEDEPQQQGGSMGGTPEVDDQPQQEESEEPEQKLPQQDGEGMQMELGEDGQQEQGGSMGGAPGGDGQRQQEESKGVDAGSQSPPEEKEKSGPPTPAPAEAAGDMPLELPGTSSGESGTSTPRPSGKRKAKTKHLELPVKVRAPAMGKKGEEDDSSDSGDELPTRWPTGKLYDPDPSKLPPAKPRKQPPPLPKLGPVTVPGDRPVSKSPRAQAAKVKGLTKILQKAWEHAEEESGRSSEGYMKSAVSLVAEVAQALSAQIGSARQLISEDSSGELEEVCGLAEGLLAVVDEFLASHGVTRGDFPPQPPVGEGPGHPIPNRLLAMTLAQTRLSRAIEDFKADPNFDKFPQLNKFVDMADTLITSTEPLPPQLRAQGRSAAARFIEEFLNEVIRLADEMEELLSMYGGEDRPPSPGLVMDTMFGALDASMQRLGAILGQQQGQQQQGQQQRGGARSRRRREGEDHGEDDPEGKEREP</sequence>
<dbReference type="EMBL" id="HG681846">
    <property type="protein sequence ID" value="CDJ29312.1"/>
    <property type="molecule type" value="Genomic_DNA"/>
</dbReference>
<feature type="compositionally biased region" description="Acidic residues" evidence="1">
    <location>
        <begin position="136"/>
        <end position="148"/>
    </location>
</feature>
<dbReference type="VEuPathDB" id="ToxoDB:EMH_0020680"/>
<feature type="region of interest" description="Disordered" evidence="1">
    <location>
        <begin position="82"/>
        <end position="335"/>
    </location>
</feature>
<feature type="region of interest" description="Disordered" evidence="1">
    <location>
        <begin position="551"/>
        <end position="593"/>
    </location>
</feature>
<feature type="compositionally biased region" description="Pro residues" evidence="1">
    <location>
        <begin position="295"/>
        <end position="311"/>
    </location>
</feature>
<keyword evidence="2" id="KW-0472">Membrane</keyword>
<name>U6JZ35_9EIME</name>
<dbReference type="OrthoDB" id="353264at2759"/>
<keyword evidence="4" id="KW-1185">Reference proteome</keyword>
<dbReference type="GeneID" id="25376963"/>
<dbReference type="RefSeq" id="XP_013351881.1">
    <property type="nucleotide sequence ID" value="XM_013496427.1"/>
</dbReference>
<feature type="compositionally biased region" description="Low complexity" evidence="1">
    <location>
        <begin position="152"/>
        <end position="164"/>
    </location>
</feature>
<accession>U6JZ35</accession>
<proteinExistence type="predicted"/>
<dbReference type="AlphaFoldDB" id="U6JZ35"/>
<protein>
    <submittedName>
        <fullName evidence="3">Uncharacterized protein</fullName>
    </submittedName>
</protein>
<organism evidence="3 4">
    <name type="scientific">Eimeria mitis</name>
    <dbReference type="NCBI Taxonomy" id="44415"/>
    <lineage>
        <taxon>Eukaryota</taxon>
        <taxon>Sar</taxon>
        <taxon>Alveolata</taxon>
        <taxon>Apicomplexa</taxon>
        <taxon>Conoidasida</taxon>
        <taxon>Coccidia</taxon>
        <taxon>Eucoccidiorida</taxon>
        <taxon>Eimeriorina</taxon>
        <taxon>Eimeriidae</taxon>
        <taxon>Eimeria</taxon>
    </lineage>
</organism>
<feature type="compositionally biased region" description="Gly residues" evidence="1">
    <location>
        <begin position="175"/>
        <end position="185"/>
    </location>
</feature>
<gene>
    <name evidence="3" type="ORF">EMH_0020680</name>
</gene>
<keyword evidence="2" id="KW-1133">Transmembrane helix</keyword>
<evidence type="ECO:0000256" key="1">
    <source>
        <dbReference type="SAM" id="MobiDB-lite"/>
    </source>
</evidence>
<evidence type="ECO:0000256" key="2">
    <source>
        <dbReference type="SAM" id="Phobius"/>
    </source>
</evidence>
<evidence type="ECO:0000313" key="3">
    <source>
        <dbReference type="EMBL" id="CDJ29312.1"/>
    </source>
</evidence>
<keyword evidence="2" id="KW-0812">Transmembrane</keyword>
<evidence type="ECO:0000313" key="4">
    <source>
        <dbReference type="Proteomes" id="UP000030744"/>
    </source>
</evidence>
<feature type="compositionally biased region" description="Low complexity" evidence="1">
    <location>
        <begin position="551"/>
        <end position="569"/>
    </location>
</feature>
<reference evidence="3" key="1">
    <citation type="submission" date="2013-10" db="EMBL/GenBank/DDBJ databases">
        <title>Genomic analysis of the causative agents of coccidiosis in chickens.</title>
        <authorList>
            <person name="Reid A.J."/>
            <person name="Blake D."/>
            <person name="Billington K."/>
            <person name="Browne H."/>
            <person name="Dunn M."/>
            <person name="Hung S."/>
            <person name="Kawahara F."/>
            <person name="Miranda-Saavedra D."/>
            <person name="Mourier T."/>
            <person name="Nagra H."/>
            <person name="Otto T.D."/>
            <person name="Rawlings N."/>
            <person name="Sanchez A."/>
            <person name="Sanders M."/>
            <person name="Subramaniam C."/>
            <person name="Tay Y."/>
            <person name="Dear P."/>
            <person name="Doerig C."/>
            <person name="Gruber A."/>
            <person name="Parkinson J."/>
            <person name="Shirley M."/>
            <person name="Wan K.L."/>
            <person name="Berriman M."/>
            <person name="Tomley F."/>
            <person name="Pain A."/>
        </authorList>
    </citation>
    <scope>NUCLEOTIDE SEQUENCE [LARGE SCALE GENOMIC DNA]</scope>
    <source>
        <strain evidence="3">Houghton</strain>
    </source>
</reference>